<organism evidence="1 2">
    <name type="scientific">Gossypium arboreum</name>
    <name type="common">Tree cotton</name>
    <name type="synonym">Gossypium nanking</name>
    <dbReference type="NCBI Taxonomy" id="29729"/>
    <lineage>
        <taxon>Eukaryota</taxon>
        <taxon>Viridiplantae</taxon>
        <taxon>Streptophyta</taxon>
        <taxon>Embryophyta</taxon>
        <taxon>Tracheophyta</taxon>
        <taxon>Spermatophyta</taxon>
        <taxon>Magnoliopsida</taxon>
        <taxon>eudicotyledons</taxon>
        <taxon>Gunneridae</taxon>
        <taxon>Pentapetalae</taxon>
        <taxon>rosids</taxon>
        <taxon>malvids</taxon>
        <taxon>Malvales</taxon>
        <taxon>Malvaceae</taxon>
        <taxon>Malvoideae</taxon>
        <taxon>Gossypium</taxon>
    </lineage>
</organism>
<proteinExistence type="predicted"/>
<gene>
    <name evidence="1" type="ORF">PVK06_012163</name>
</gene>
<sequence length="103" mass="11748">MGMSLSNIVSMRCRITCTPPTTQVRTTLRTCPLNNGHNHITLERMYSAWSPEFSPIPDENIWPPVSSAPYELTPNMNLSRVLKGSSNFTRIHTDMNIREKDNQ</sequence>
<protein>
    <submittedName>
        <fullName evidence="1">Uncharacterized protein</fullName>
    </submittedName>
</protein>
<evidence type="ECO:0000313" key="1">
    <source>
        <dbReference type="EMBL" id="KAK5836376.1"/>
    </source>
</evidence>
<name>A0ABR0QBD6_GOSAR</name>
<evidence type="ECO:0000313" key="2">
    <source>
        <dbReference type="Proteomes" id="UP001358586"/>
    </source>
</evidence>
<reference evidence="1 2" key="1">
    <citation type="submission" date="2023-03" db="EMBL/GenBank/DDBJ databases">
        <title>WGS of Gossypium arboreum.</title>
        <authorList>
            <person name="Yu D."/>
        </authorList>
    </citation>
    <scope>NUCLEOTIDE SEQUENCE [LARGE SCALE GENOMIC DNA]</scope>
    <source>
        <tissue evidence="1">Leaf</tissue>
    </source>
</reference>
<comment type="caution">
    <text evidence="1">The sequence shown here is derived from an EMBL/GenBank/DDBJ whole genome shotgun (WGS) entry which is preliminary data.</text>
</comment>
<dbReference type="Proteomes" id="UP001358586">
    <property type="component" value="Chromosome 4"/>
</dbReference>
<accession>A0ABR0QBD6</accession>
<keyword evidence="2" id="KW-1185">Reference proteome</keyword>
<dbReference type="EMBL" id="JARKNE010000004">
    <property type="protein sequence ID" value="KAK5836376.1"/>
    <property type="molecule type" value="Genomic_DNA"/>
</dbReference>